<dbReference type="Proteomes" id="UP000650467">
    <property type="component" value="Unassembled WGS sequence"/>
</dbReference>
<sequence>MQAGGYCLGGNVLSYALSLGPGAACNMTCTGNEDQVCGGSLSNSMYAVIAAFTTTQTANSTCTIGSNFATLSSSGSTCTNRPIYTISSTRHAFTTVTSSKYAFTAISITQSAIATYSS</sequence>
<dbReference type="AlphaFoldDB" id="A0A835STK1"/>
<evidence type="ECO:0000313" key="1">
    <source>
        <dbReference type="EMBL" id="KAG2428014.1"/>
    </source>
</evidence>
<keyword evidence="2" id="KW-1185">Reference proteome</keyword>
<name>A0A835STK1_CHLIN</name>
<protein>
    <recommendedName>
        <fullName evidence="3">WSC domain-containing protein</fullName>
    </recommendedName>
</protein>
<evidence type="ECO:0000313" key="2">
    <source>
        <dbReference type="Proteomes" id="UP000650467"/>
    </source>
</evidence>
<reference evidence="1" key="1">
    <citation type="journal article" date="2020" name="bioRxiv">
        <title>Comparative genomics of Chlamydomonas.</title>
        <authorList>
            <person name="Craig R.J."/>
            <person name="Hasan A.R."/>
            <person name="Ness R.W."/>
            <person name="Keightley P.D."/>
        </authorList>
    </citation>
    <scope>NUCLEOTIDE SEQUENCE</scope>
    <source>
        <strain evidence="1">SAG 7.73</strain>
    </source>
</reference>
<evidence type="ECO:0008006" key="3">
    <source>
        <dbReference type="Google" id="ProtNLM"/>
    </source>
</evidence>
<dbReference type="EMBL" id="JAEHOC010000037">
    <property type="protein sequence ID" value="KAG2428014.1"/>
    <property type="molecule type" value="Genomic_DNA"/>
</dbReference>
<accession>A0A835STK1</accession>
<dbReference type="OrthoDB" id="537063at2759"/>
<gene>
    <name evidence="1" type="ORF">HXX76_012000</name>
</gene>
<comment type="caution">
    <text evidence="1">The sequence shown here is derived from an EMBL/GenBank/DDBJ whole genome shotgun (WGS) entry which is preliminary data.</text>
</comment>
<organism evidence="1 2">
    <name type="scientific">Chlamydomonas incerta</name>
    <dbReference type="NCBI Taxonomy" id="51695"/>
    <lineage>
        <taxon>Eukaryota</taxon>
        <taxon>Viridiplantae</taxon>
        <taxon>Chlorophyta</taxon>
        <taxon>core chlorophytes</taxon>
        <taxon>Chlorophyceae</taxon>
        <taxon>CS clade</taxon>
        <taxon>Chlamydomonadales</taxon>
        <taxon>Chlamydomonadaceae</taxon>
        <taxon>Chlamydomonas</taxon>
    </lineage>
</organism>
<proteinExistence type="predicted"/>